<name>A0A8J8T257_HALGN</name>
<organism evidence="2 3">
    <name type="scientific">Halteria grandinella</name>
    <dbReference type="NCBI Taxonomy" id="5974"/>
    <lineage>
        <taxon>Eukaryota</taxon>
        <taxon>Sar</taxon>
        <taxon>Alveolata</taxon>
        <taxon>Ciliophora</taxon>
        <taxon>Intramacronucleata</taxon>
        <taxon>Spirotrichea</taxon>
        <taxon>Stichotrichia</taxon>
        <taxon>Sporadotrichida</taxon>
        <taxon>Halteriidae</taxon>
        <taxon>Halteria</taxon>
    </lineage>
</organism>
<keyword evidence="3" id="KW-1185">Reference proteome</keyword>
<proteinExistence type="predicted"/>
<dbReference type="EMBL" id="RRYP01008851">
    <property type="protein sequence ID" value="TNV79487.1"/>
    <property type="molecule type" value="Genomic_DNA"/>
</dbReference>
<feature type="compositionally biased region" description="Polar residues" evidence="1">
    <location>
        <begin position="1"/>
        <end position="38"/>
    </location>
</feature>
<evidence type="ECO:0000313" key="2">
    <source>
        <dbReference type="EMBL" id="TNV79487.1"/>
    </source>
</evidence>
<evidence type="ECO:0000256" key="1">
    <source>
        <dbReference type="SAM" id="MobiDB-lite"/>
    </source>
</evidence>
<feature type="region of interest" description="Disordered" evidence="1">
    <location>
        <begin position="1"/>
        <end position="62"/>
    </location>
</feature>
<dbReference type="AlphaFoldDB" id="A0A8J8T257"/>
<reference evidence="2" key="1">
    <citation type="submission" date="2019-06" db="EMBL/GenBank/DDBJ databases">
        <authorList>
            <person name="Zheng W."/>
        </authorList>
    </citation>
    <scope>NUCLEOTIDE SEQUENCE</scope>
    <source>
        <strain evidence="2">QDHG01</strain>
    </source>
</reference>
<evidence type="ECO:0000313" key="3">
    <source>
        <dbReference type="Proteomes" id="UP000785679"/>
    </source>
</evidence>
<protein>
    <submittedName>
        <fullName evidence="2">Uncharacterized protein</fullName>
    </submittedName>
</protein>
<dbReference type="Proteomes" id="UP000785679">
    <property type="component" value="Unassembled WGS sequence"/>
</dbReference>
<comment type="caution">
    <text evidence="2">The sequence shown here is derived from an EMBL/GenBank/DDBJ whole genome shotgun (WGS) entry which is preliminary data.</text>
</comment>
<sequence length="418" mass="47260">MAANTICQMDGNQNQFHSRTQSQTSVKAKTMMNPSTDPAAQVPSHLRKHSKNKSSISSAYADAKSGSTQQVLIKSKKEASEVQQPQIISQPKSQIMVKSRLAQKRANKSAEAQKRQTVTTFGNSQLLSQTSYSHVKGSGLSRAVIGKASQNDLCAYNSVEDEFQLKLQKAKERQQKLKQYSQLNRSFYKLENSGSCCDVSSIIIDGVKMVASQSNSAERKKYDPTLSMRVRANQKRQQRFKELMSQCVQVGIDASSQQDGIGNHLHQGPLVINYSQESMNTMERHAAYEDTERSSLDNPQVLKMSHRRNYESPEKHIVVLNQDLTDNGCGGINMDEMFQLKVELSSKRNIALKVKEQTKSYDRKHYSHLYSSSNSGVKKEEGFEWDHKLFEVPAVEEKQASPIKKWLKQSKIQQLYRI</sequence>
<accession>A0A8J8T257</accession>
<gene>
    <name evidence="2" type="ORF">FGO68_gene2148</name>
</gene>